<evidence type="ECO:0000256" key="5">
    <source>
        <dbReference type="SAM" id="Phobius"/>
    </source>
</evidence>
<evidence type="ECO:0000259" key="6">
    <source>
        <dbReference type="PROSITE" id="PS51999"/>
    </source>
</evidence>
<dbReference type="EMBL" id="JAYWIO010000004">
    <property type="protein sequence ID" value="KAK7267524.1"/>
    <property type="molecule type" value="Genomic_DNA"/>
</dbReference>
<accession>A0AAN9F0T3</accession>
<keyword evidence="8" id="KW-1185">Reference proteome</keyword>
<feature type="domain" description="GRF-type" evidence="6">
    <location>
        <begin position="31"/>
        <end position="78"/>
    </location>
</feature>
<keyword evidence="2 4" id="KW-0863">Zinc-finger</keyword>
<dbReference type="PANTHER" id="PTHR33248">
    <property type="entry name" value="ZINC ION-BINDING PROTEIN"/>
    <property type="match status" value="1"/>
</dbReference>
<evidence type="ECO:0000256" key="3">
    <source>
        <dbReference type="ARBA" id="ARBA00022833"/>
    </source>
</evidence>
<feature type="transmembrane region" description="Helical" evidence="5">
    <location>
        <begin position="110"/>
        <end position="132"/>
    </location>
</feature>
<dbReference type="Pfam" id="PF06839">
    <property type="entry name" value="Zn_ribbon_GRF"/>
    <property type="match status" value="1"/>
</dbReference>
<evidence type="ECO:0000256" key="4">
    <source>
        <dbReference type="PROSITE-ProRule" id="PRU01343"/>
    </source>
</evidence>
<dbReference type="Proteomes" id="UP001372338">
    <property type="component" value="Unassembled WGS sequence"/>
</dbReference>
<keyword evidence="1" id="KW-0479">Metal-binding</keyword>
<comment type="caution">
    <text evidence="7">The sequence shown here is derived from an EMBL/GenBank/DDBJ whole genome shotgun (WGS) entry which is preliminary data.</text>
</comment>
<organism evidence="7 8">
    <name type="scientific">Crotalaria pallida</name>
    <name type="common">Smooth rattlebox</name>
    <name type="synonym">Crotalaria striata</name>
    <dbReference type="NCBI Taxonomy" id="3830"/>
    <lineage>
        <taxon>Eukaryota</taxon>
        <taxon>Viridiplantae</taxon>
        <taxon>Streptophyta</taxon>
        <taxon>Embryophyta</taxon>
        <taxon>Tracheophyta</taxon>
        <taxon>Spermatophyta</taxon>
        <taxon>Magnoliopsida</taxon>
        <taxon>eudicotyledons</taxon>
        <taxon>Gunneridae</taxon>
        <taxon>Pentapetalae</taxon>
        <taxon>rosids</taxon>
        <taxon>fabids</taxon>
        <taxon>Fabales</taxon>
        <taxon>Fabaceae</taxon>
        <taxon>Papilionoideae</taxon>
        <taxon>50 kb inversion clade</taxon>
        <taxon>genistoids sensu lato</taxon>
        <taxon>core genistoids</taxon>
        <taxon>Crotalarieae</taxon>
        <taxon>Crotalaria</taxon>
    </lineage>
</organism>
<proteinExistence type="predicted"/>
<evidence type="ECO:0000313" key="7">
    <source>
        <dbReference type="EMBL" id="KAK7267524.1"/>
    </source>
</evidence>
<feature type="transmembrane region" description="Helical" evidence="5">
    <location>
        <begin position="152"/>
        <end position="172"/>
    </location>
</feature>
<protein>
    <recommendedName>
        <fullName evidence="6">GRF-type domain-containing protein</fullName>
    </recommendedName>
</protein>
<keyword evidence="3" id="KW-0862">Zinc</keyword>
<evidence type="ECO:0000313" key="8">
    <source>
        <dbReference type="Proteomes" id="UP001372338"/>
    </source>
</evidence>
<evidence type="ECO:0000256" key="1">
    <source>
        <dbReference type="ARBA" id="ARBA00022723"/>
    </source>
</evidence>
<keyword evidence="5" id="KW-0812">Transmembrane</keyword>
<reference evidence="7 8" key="1">
    <citation type="submission" date="2024-01" db="EMBL/GenBank/DDBJ databases">
        <title>The genomes of 5 underutilized Papilionoideae crops provide insights into root nodulation and disease resistanc.</title>
        <authorList>
            <person name="Yuan L."/>
        </authorList>
    </citation>
    <scope>NUCLEOTIDE SEQUENCE [LARGE SCALE GENOMIC DNA]</scope>
    <source>
        <strain evidence="7">ZHUSHIDOU_FW_LH</strain>
        <tissue evidence="7">Leaf</tissue>
    </source>
</reference>
<keyword evidence="5" id="KW-0472">Membrane</keyword>
<dbReference type="GO" id="GO:0008270">
    <property type="term" value="F:zinc ion binding"/>
    <property type="evidence" value="ECO:0007669"/>
    <property type="project" value="UniProtKB-KW"/>
</dbReference>
<dbReference type="PROSITE" id="PS51999">
    <property type="entry name" value="ZF_GRF"/>
    <property type="match status" value="1"/>
</dbReference>
<sequence length="173" mass="19991">MASSSKSNLSSSRNESYENSGYGNNGYWPYCHCEEKAFVWTTRTNRNNNKGRRFWGCSHYQKDVAGSGCGYFEWYNQGSVDERDIMIMRQRMKLKTFERSLLNCKRQLKLTVIAACVFFVMNVIFFFILWNLGGWGGCSKSCLDVGWLDNGWLDVGWLDVGCAFAYIGWEFVC</sequence>
<evidence type="ECO:0000256" key="2">
    <source>
        <dbReference type="ARBA" id="ARBA00022771"/>
    </source>
</evidence>
<gene>
    <name evidence="7" type="ORF">RIF29_20200</name>
</gene>
<dbReference type="InterPro" id="IPR010666">
    <property type="entry name" value="Znf_GRF"/>
</dbReference>
<dbReference type="AlphaFoldDB" id="A0AAN9F0T3"/>
<keyword evidence="5" id="KW-1133">Transmembrane helix</keyword>
<name>A0AAN9F0T3_CROPI</name>